<comment type="caution">
    <text evidence="3">The sequence shown here is derived from an EMBL/GenBank/DDBJ whole genome shotgun (WGS) entry which is preliminary data.</text>
</comment>
<dbReference type="Proteomes" id="UP000265715">
    <property type="component" value="Unassembled WGS sequence"/>
</dbReference>
<accession>A0A399EDZ4</accession>
<dbReference type="PANTHER" id="PTHR34475">
    <property type="match status" value="1"/>
</dbReference>
<feature type="domain" description="HTH cro/C1-type" evidence="2">
    <location>
        <begin position="8"/>
        <end position="68"/>
    </location>
</feature>
<dbReference type="SMART" id="SM00530">
    <property type="entry name" value="HTH_XRE"/>
    <property type="match status" value="1"/>
</dbReference>
<evidence type="ECO:0000256" key="1">
    <source>
        <dbReference type="SAM" id="Phobius"/>
    </source>
</evidence>
<keyword evidence="4" id="KW-1185">Reference proteome</keyword>
<dbReference type="PANTHER" id="PTHR34475:SF1">
    <property type="entry name" value="CYTOSKELETON PROTEIN RODZ"/>
    <property type="match status" value="1"/>
</dbReference>
<organism evidence="3 4">
    <name type="scientific">Calidithermus terrae</name>
    <dbReference type="NCBI Taxonomy" id="1408545"/>
    <lineage>
        <taxon>Bacteria</taxon>
        <taxon>Thermotogati</taxon>
        <taxon>Deinococcota</taxon>
        <taxon>Deinococci</taxon>
        <taxon>Thermales</taxon>
        <taxon>Thermaceae</taxon>
        <taxon>Calidithermus</taxon>
    </lineage>
</organism>
<dbReference type="InterPro" id="IPR025194">
    <property type="entry name" value="RodZ-like_C"/>
</dbReference>
<dbReference type="InterPro" id="IPR013229">
    <property type="entry name" value="PEGA"/>
</dbReference>
<evidence type="ECO:0000313" key="3">
    <source>
        <dbReference type="EMBL" id="RIH81389.1"/>
    </source>
</evidence>
<name>A0A399EDZ4_9DEIN</name>
<keyword evidence="1" id="KW-0812">Transmembrane</keyword>
<protein>
    <submittedName>
        <fullName evidence="3">Cytoskeleton protein RodZ</fullName>
    </submittedName>
</protein>
<dbReference type="GO" id="GO:0003677">
    <property type="term" value="F:DNA binding"/>
    <property type="evidence" value="ECO:0007669"/>
    <property type="project" value="InterPro"/>
</dbReference>
<dbReference type="CDD" id="cd00093">
    <property type="entry name" value="HTH_XRE"/>
    <property type="match status" value="1"/>
</dbReference>
<dbReference type="Pfam" id="PF13413">
    <property type="entry name" value="HTH_25"/>
    <property type="match status" value="1"/>
</dbReference>
<sequence>MCELGYRLRQAREEQGLDLTQLAERLKVRRAILEALEECRYQELPEPPLARGYLKRYAQALGLDPQPLLMLYPASPGMNRTVEVPPKSRIPTRTPRRAWLWVLPLLAILAAAAFWWYSTRQEPRGEAAPVAPVAPAPKQVMLRVNSEPVGARVYLDGFLLGNAPIQAPVEVGERVLRVEAQGYAPKQQTLNLLTDQNLTVRLEVAKPPAAPQATPPAGTTPAPIAQPSGNTLVLRVEQTSWIRVTALDGRQLYEGTARPGTQLSFPLPVNVRTGNGGGVRAVVQGQDRGLMGGVGQVVQRRFGNPPASNP</sequence>
<proteinExistence type="predicted"/>
<keyword evidence="1" id="KW-0472">Membrane</keyword>
<dbReference type="PROSITE" id="PS50943">
    <property type="entry name" value="HTH_CROC1"/>
    <property type="match status" value="1"/>
</dbReference>
<dbReference type="Gene3D" id="1.10.260.40">
    <property type="entry name" value="lambda repressor-like DNA-binding domains"/>
    <property type="match status" value="1"/>
</dbReference>
<dbReference type="InterPro" id="IPR010982">
    <property type="entry name" value="Lambda_DNA-bd_dom_sf"/>
</dbReference>
<keyword evidence="1" id="KW-1133">Transmembrane helix</keyword>
<evidence type="ECO:0000313" key="4">
    <source>
        <dbReference type="Proteomes" id="UP000265715"/>
    </source>
</evidence>
<dbReference type="AlphaFoldDB" id="A0A399EDZ4"/>
<dbReference type="SUPFAM" id="SSF47413">
    <property type="entry name" value="lambda repressor-like DNA-binding domains"/>
    <property type="match status" value="1"/>
</dbReference>
<gene>
    <name evidence="3" type="primary">rodZ</name>
    <name evidence="3" type="ORF">Mterra_03195</name>
</gene>
<dbReference type="InterPro" id="IPR050400">
    <property type="entry name" value="Bact_Cytoskel_RodZ"/>
</dbReference>
<dbReference type="EMBL" id="QXDL01000178">
    <property type="protein sequence ID" value="RIH81389.1"/>
    <property type="molecule type" value="Genomic_DNA"/>
</dbReference>
<dbReference type="RefSeq" id="WP_119316132.1">
    <property type="nucleotide sequence ID" value="NZ_QXDL01000178.1"/>
</dbReference>
<dbReference type="OrthoDB" id="25792at2"/>
<dbReference type="Pfam" id="PF08308">
    <property type="entry name" value="PEGA"/>
    <property type="match status" value="1"/>
</dbReference>
<evidence type="ECO:0000259" key="2">
    <source>
        <dbReference type="PROSITE" id="PS50943"/>
    </source>
</evidence>
<feature type="transmembrane region" description="Helical" evidence="1">
    <location>
        <begin position="98"/>
        <end position="117"/>
    </location>
</feature>
<dbReference type="InterPro" id="IPR001387">
    <property type="entry name" value="Cro/C1-type_HTH"/>
</dbReference>
<dbReference type="Pfam" id="PF13464">
    <property type="entry name" value="RodZ_C"/>
    <property type="match status" value="1"/>
</dbReference>
<reference evidence="3 4" key="1">
    <citation type="submission" date="2018-08" db="EMBL/GenBank/DDBJ databases">
        <title>Meiothermus terrae DSM 26712 genome sequencing project.</title>
        <authorList>
            <person name="Da Costa M.S."/>
            <person name="Albuquerque L."/>
            <person name="Raposo P."/>
            <person name="Froufe H.J.C."/>
            <person name="Barroso C.S."/>
            <person name="Egas C."/>
        </authorList>
    </citation>
    <scope>NUCLEOTIDE SEQUENCE [LARGE SCALE GENOMIC DNA]</scope>
    <source>
        <strain evidence="3 4">DSM 26712</strain>
    </source>
</reference>